<dbReference type="AlphaFoldDB" id="A0A8J3FTU4"/>
<protein>
    <submittedName>
        <fullName evidence="1">Uncharacterized protein</fullName>
    </submittedName>
</protein>
<dbReference type="RefSeq" id="WP_189056935.1">
    <property type="nucleotide sequence ID" value="NZ_BMMK01000009.1"/>
</dbReference>
<evidence type="ECO:0000313" key="1">
    <source>
        <dbReference type="EMBL" id="GGM52151.1"/>
    </source>
</evidence>
<name>A0A8J3FTU4_9PSEU</name>
<accession>A0A8J3FTU4</accession>
<gene>
    <name evidence="1" type="ORF">GCM10012275_23840</name>
</gene>
<dbReference type="EMBL" id="BMMK01000009">
    <property type="protein sequence ID" value="GGM52151.1"/>
    <property type="molecule type" value="Genomic_DNA"/>
</dbReference>
<dbReference type="Proteomes" id="UP000637578">
    <property type="component" value="Unassembled WGS sequence"/>
</dbReference>
<evidence type="ECO:0000313" key="2">
    <source>
        <dbReference type="Proteomes" id="UP000637578"/>
    </source>
</evidence>
<reference evidence="1" key="1">
    <citation type="journal article" date="2014" name="Int. J. Syst. Evol. Microbiol.">
        <title>Complete genome sequence of Corynebacterium casei LMG S-19264T (=DSM 44701T), isolated from a smear-ripened cheese.</title>
        <authorList>
            <consortium name="US DOE Joint Genome Institute (JGI-PGF)"/>
            <person name="Walter F."/>
            <person name="Albersmeier A."/>
            <person name="Kalinowski J."/>
            <person name="Ruckert C."/>
        </authorList>
    </citation>
    <scope>NUCLEOTIDE SEQUENCE</scope>
    <source>
        <strain evidence="1">CGMCC 4.5737</strain>
    </source>
</reference>
<keyword evidence="2" id="KW-1185">Reference proteome</keyword>
<sequence length="167" mass="17369">MAKWKVKRTLLLFGGGFLLVVVAAWYFTSDRDPGSGQGGPENTVVLPQSPKDSVRALYGYVAANRGGQACALFQPEAASGFAEAMGGGDCGEAMRRLSGEVRDKSGYANPGFPAGSATVSGGRAEISSCAMKVSGGRLLGAFTLERQDNGSWIITDHRTEPANCSTG</sequence>
<organism evidence="1 2">
    <name type="scientific">Longimycelium tulufanense</name>
    <dbReference type="NCBI Taxonomy" id="907463"/>
    <lineage>
        <taxon>Bacteria</taxon>
        <taxon>Bacillati</taxon>
        <taxon>Actinomycetota</taxon>
        <taxon>Actinomycetes</taxon>
        <taxon>Pseudonocardiales</taxon>
        <taxon>Pseudonocardiaceae</taxon>
        <taxon>Longimycelium</taxon>
    </lineage>
</organism>
<reference evidence="1" key="2">
    <citation type="submission" date="2020-09" db="EMBL/GenBank/DDBJ databases">
        <authorList>
            <person name="Sun Q."/>
            <person name="Zhou Y."/>
        </authorList>
    </citation>
    <scope>NUCLEOTIDE SEQUENCE</scope>
    <source>
        <strain evidence="1">CGMCC 4.5737</strain>
    </source>
</reference>
<proteinExistence type="predicted"/>
<comment type="caution">
    <text evidence="1">The sequence shown here is derived from an EMBL/GenBank/DDBJ whole genome shotgun (WGS) entry which is preliminary data.</text>
</comment>